<proteinExistence type="predicted"/>
<protein>
    <recommendedName>
        <fullName evidence="3">Calx-beta domain-containing protein</fullName>
    </recommendedName>
</protein>
<dbReference type="Proteomes" id="UP000184287">
    <property type="component" value="Unassembled WGS sequence"/>
</dbReference>
<keyword evidence="2" id="KW-1185">Reference proteome</keyword>
<dbReference type="AlphaFoldDB" id="A0A1M5Q0C6"/>
<dbReference type="STRING" id="288992.SAMN04488522_1131"/>
<name>A0A1M5Q0C6_9SPHI</name>
<sequence length="550" mass="55212">MRSLTTLFIFCFFCLCGFKSIGQITTGDIAIIGYNGNSNPAELAIVTLAAIPSGQIIQITDRSWNPSTGFDETNVVAEGLITWTTTALIPAGTIIKVSITPGVTPTVAGLSSYGTVNATGWGTLVTAAGGDNWFIYTGAISSPNFLYAFANWFTNSPGGAATVTPWQTGGAINATTSYLPPVLAAGNYSAAFTGNVLHGDFVIYTGTIQGTKAQILASLAGTTNWSHNEVTPVVLTPGGTGFPGTNPIFKLPPTVTQVTSSIANGTYKIGDIIPVNVIFSALVNVTGTPTLSLNTGATVNYSGGTGTNTLTFSYTVTSGQSSADLDYSSTTALSLNGGTIKDAGSTDATLTLASPGAANSLGNNKAIVIDGIAPTVASVNSSTANGSYKAGAVINVTLNFSEAITVTGTPQLALNSGATANYASGTGTSSLAFTYSVQPTDASPDLDYTSTAALSLNGGTLKDAAGNDATLTLAAPGAANSLAANKNIVIDNTAPLVSSVNSSLANGTYKIGDLVPVTVNFSEAVTVTGTPTLSLNSGGTATYASGTGSA</sequence>
<reference evidence="2" key="1">
    <citation type="submission" date="2016-11" db="EMBL/GenBank/DDBJ databases">
        <authorList>
            <person name="Varghese N."/>
            <person name="Submissions S."/>
        </authorList>
    </citation>
    <scope>NUCLEOTIDE SEQUENCE [LARGE SCALE GENOMIC DNA]</scope>
    <source>
        <strain evidence="2">DSM 16990</strain>
    </source>
</reference>
<evidence type="ECO:0000313" key="1">
    <source>
        <dbReference type="EMBL" id="SHH07585.1"/>
    </source>
</evidence>
<dbReference type="EMBL" id="FQUQ01000013">
    <property type="protein sequence ID" value="SHH07585.1"/>
    <property type="molecule type" value="Genomic_DNA"/>
</dbReference>
<accession>A0A1M5Q0C6</accession>
<evidence type="ECO:0008006" key="3">
    <source>
        <dbReference type="Google" id="ProtNLM"/>
    </source>
</evidence>
<feature type="non-terminal residue" evidence="1">
    <location>
        <position position="550"/>
    </location>
</feature>
<evidence type="ECO:0000313" key="2">
    <source>
        <dbReference type="Proteomes" id="UP000184287"/>
    </source>
</evidence>
<organism evidence="1 2">
    <name type="scientific">Pedobacter caeni</name>
    <dbReference type="NCBI Taxonomy" id="288992"/>
    <lineage>
        <taxon>Bacteria</taxon>
        <taxon>Pseudomonadati</taxon>
        <taxon>Bacteroidota</taxon>
        <taxon>Sphingobacteriia</taxon>
        <taxon>Sphingobacteriales</taxon>
        <taxon>Sphingobacteriaceae</taxon>
        <taxon>Pedobacter</taxon>
    </lineage>
</organism>
<gene>
    <name evidence="1" type="ORF">SAMN04488522_1131</name>
</gene>